<evidence type="ECO:0000313" key="1">
    <source>
        <dbReference type="EMBL" id="CAG8667189.1"/>
    </source>
</evidence>
<proteinExistence type="predicted"/>
<organism evidence="1 2">
    <name type="scientific">Paraglomus brasilianum</name>
    <dbReference type="NCBI Taxonomy" id="144538"/>
    <lineage>
        <taxon>Eukaryota</taxon>
        <taxon>Fungi</taxon>
        <taxon>Fungi incertae sedis</taxon>
        <taxon>Mucoromycota</taxon>
        <taxon>Glomeromycotina</taxon>
        <taxon>Glomeromycetes</taxon>
        <taxon>Paraglomerales</taxon>
        <taxon>Paraglomeraceae</taxon>
        <taxon>Paraglomus</taxon>
    </lineage>
</organism>
<accession>A0A9N9ED33</accession>
<dbReference type="AlphaFoldDB" id="A0A9N9ED33"/>
<dbReference type="Proteomes" id="UP000789739">
    <property type="component" value="Unassembled WGS sequence"/>
</dbReference>
<evidence type="ECO:0000313" key="2">
    <source>
        <dbReference type="Proteomes" id="UP000789739"/>
    </source>
</evidence>
<keyword evidence="2" id="KW-1185">Reference proteome</keyword>
<sequence>YPDMQSDNESHVASCCEEVIQHRSDYERTSGPKRKNVFDEYLIPKKYCNKRAVAAIRDYIAFKGCS</sequence>
<name>A0A9N9ED33_9GLOM</name>
<reference evidence="1" key="1">
    <citation type="submission" date="2021-06" db="EMBL/GenBank/DDBJ databases">
        <authorList>
            <person name="Kallberg Y."/>
            <person name="Tangrot J."/>
            <person name="Rosling A."/>
        </authorList>
    </citation>
    <scope>NUCLEOTIDE SEQUENCE</scope>
    <source>
        <strain evidence="1">BR232B</strain>
    </source>
</reference>
<feature type="non-terminal residue" evidence="1">
    <location>
        <position position="1"/>
    </location>
</feature>
<protein>
    <submittedName>
        <fullName evidence="1">10361_t:CDS:1</fullName>
    </submittedName>
</protein>
<gene>
    <name evidence="1" type="ORF">PBRASI_LOCUS11108</name>
</gene>
<comment type="caution">
    <text evidence="1">The sequence shown here is derived from an EMBL/GenBank/DDBJ whole genome shotgun (WGS) entry which is preliminary data.</text>
</comment>
<dbReference type="EMBL" id="CAJVPI010004384">
    <property type="protein sequence ID" value="CAG8667189.1"/>
    <property type="molecule type" value="Genomic_DNA"/>
</dbReference>